<dbReference type="Proteomes" id="UP001309876">
    <property type="component" value="Unassembled WGS sequence"/>
</dbReference>
<keyword evidence="2" id="KW-1133">Transmembrane helix</keyword>
<keyword evidence="2" id="KW-0812">Transmembrane</keyword>
<accession>A0AAN7YCM6</accession>
<feature type="region of interest" description="Disordered" evidence="1">
    <location>
        <begin position="39"/>
        <end position="98"/>
    </location>
</feature>
<comment type="caution">
    <text evidence="3">The sequence shown here is derived from an EMBL/GenBank/DDBJ whole genome shotgun (WGS) entry which is preliminary data.</text>
</comment>
<organism evidence="3 4">
    <name type="scientific">Lithohypha guttulata</name>
    <dbReference type="NCBI Taxonomy" id="1690604"/>
    <lineage>
        <taxon>Eukaryota</taxon>
        <taxon>Fungi</taxon>
        <taxon>Dikarya</taxon>
        <taxon>Ascomycota</taxon>
        <taxon>Pezizomycotina</taxon>
        <taxon>Eurotiomycetes</taxon>
        <taxon>Chaetothyriomycetidae</taxon>
        <taxon>Chaetothyriales</taxon>
        <taxon>Trichomeriaceae</taxon>
        <taxon>Lithohypha</taxon>
    </lineage>
</organism>
<keyword evidence="4" id="KW-1185">Reference proteome</keyword>
<proteinExistence type="predicted"/>
<feature type="transmembrane region" description="Helical" evidence="2">
    <location>
        <begin position="141"/>
        <end position="163"/>
    </location>
</feature>
<protein>
    <submittedName>
        <fullName evidence="3">Uncharacterized protein</fullName>
    </submittedName>
</protein>
<reference evidence="3 4" key="1">
    <citation type="submission" date="2023-08" db="EMBL/GenBank/DDBJ databases">
        <title>Black Yeasts Isolated from many extreme environments.</title>
        <authorList>
            <person name="Coleine C."/>
            <person name="Stajich J.E."/>
            <person name="Selbmann L."/>
        </authorList>
    </citation>
    <scope>NUCLEOTIDE SEQUENCE [LARGE SCALE GENOMIC DNA]</scope>
    <source>
        <strain evidence="3 4">CCFEE 5910</strain>
    </source>
</reference>
<name>A0AAN7YCM6_9EURO</name>
<evidence type="ECO:0000256" key="1">
    <source>
        <dbReference type="SAM" id="MobiDB-lite"/>
    </source>
</evidence>
<evidence type="ECO:0000256" key="2">
    <source>
        <dbReference type="SAM" id="Phobius"/>
    </source>
</evidence>
<feature type="compositionally biased region" description="Low complexity" evidence="1">
    <location>
        <begin position="56"/>
        <end position="69"/>
    </location>
</feature>
<dbReference type="EMBL" id="JAVRRJ010000002">
    <property type="protein sequence ID" value="KAK5088605.1"/>
    <property type="molecule type" value="Genomic_DNA"/>
</dbReference>
<evidence type="ECO:0000313" key="4">
    <source>
        <dbReference type="Proteomes" id="UP001309876"/>
    </source>
</evidence>
<evidence type="ECO:0000313" key="3">
    <source>
        <dbReference type="EMBL" id="KAK5088605.1"/>
    </source>
</evidence>
<dbReference type="AlphaFoldDB" id="A0AAN7YCM6"/>
<keyword evidence="2" id="KW-0472">Membrane</keyword>
<sequence>MTDRSKVISKFESVKFDFDQLPKGNPLEEVLNTMNHEIADAAQQRAQRARWRANRARPSSTSNANAPNNGQEQSDEDSMPDPPPHEDFPTFTHPQRSKSFRDTINNHYSKAQLGDVYDKRTFINERDPARDKLTPLEIMGLISYVVFALGFLIFAVLAAYLVFNNFKGMEREHPSTVLHATTVGLGQPQIAEISGSAPSTPYIAGQELHEDD</sequence>
<gene>
    <name evidence="3" type="ORF">LTR05_002825</name>
</gene>